<organism evidence="1 2">
    <name type="scientific">Parabacteroides segnis</name>
    <dbReference type="NCBI Taxonomy" id="2763058"/>
    <lineage>
        <taxon>Bacteria</taxon>
        <taxon>Pseudomonadati</taxon>
        <taxon>Bacteroidota</taxon>
        <taxon>Bacteroidia</taxon>
        <taxon>Bacteroidales</taxon>
        <taxon>Tannerellaceae</taxon>
        <taxon>Parabacteroides</taxon>
    </lineage>
</organism>
<proteinExistence type="predicted"/>
<dbReference type="Proteomes" id="UP000644010">
    <property type="component" value="Unassembled WGS sequence"/>
</dbReference>
<dbReference type="PROSITE" id="PS51257">
    <property type="entry name" value="PROKAR_LIPOPROTEIN"/>
    <property type="match status" value="1"/>
</dbReference>
<name>A0ABR7DVF4_9BACT</name>
<dbReference type="Pfam" id="PF17170">
    <property type="entry name" value="DUF5128"/>
    <property type="match status" value="1"/>
</dbReference>
<sequence>MKYLILALALSFVCSCKQTNDKNIQLVTVDVAKDYPPKEVWLQDIADIEYIPLATADSMLVNSDFSVVSNDGIVVRGGKVGEILLFDKQGQTLQGRICCQGQGPEEYTAVIFNIVDWQRKEVFIADFTTLKVYDFSGKYLRTLSRQSIMDLNIIDLNRDYLLCSLFKEGNEDPYAPYFLLSKEDGKIDTLSIEIPHCIASDRKIVWDDGHTNNAYGILPQLHSCADKIWLTDVALDTIFVMHPDLHLEPVMVPLHAPTTNLEAPLLLFRGMNDRYAWISRLPRQVTVKMSDMVANREKREKLYMYDRNADEWCEPVYRNRAINNRKMDPKFINTTAVPYGYGLIELNAMDLAEAYANNNQITDEKLKEIASNLKEEDNPVLMILKFKN</sequence>
<dbReference type="RefSeq" id="WP_186957948.1">
    <property type="nucleotide sequence ID" value="NZ_JACOOI010000001.1"/>
</dbReference>
<accession>A0ABR7DVF4</accession>
<evidence type="ECO:0000313" key="1">
    <source>
        <dbReference type="EMBL" id="MBC5641470.1"/>
    </source>
</evidence>
<dbReference type="EMBL" id="JACOOI010000001">
    <property type="protein sequence ID" value="MBC5641470.1"/>
    <property type="molecule type" value="Genomic_DNA"/>
</dbReference>
<gene>
    <name evidence="1" type="ORF">H8S77_01020</name>
</gene>
<keyword evidence="2" id="KW-1185">Reference proteome</keyword>
<protein>
    <submittedName>
        <fullName evidence="1">6-bladed beta-propeller</fullName>
    </submittedName>
</protein>
<evidence type="ECO:0000313" key="2">
    <source>
        <dbReference type="Proteomes" id="UP000644010"/>
    </source>
</evidence>
<reference evidence="1 2" key="1">
    <citation type="submission" date="2020-08" db="EMBL/GenBank/DDBJ databases">
        <title>Genome public.</title>
        <authorList>
            <person name="Liu C."/>
            <person name="Sun Q."/>
        </authorList>
    </citation>
    <scope>NUCLEOTIDE SEQUENCE [LARGE SCALE GENOMIC DNA]</scope>
    <source>
        <strain evidence="1 2">BX2</strain>
    </source>
</reference>
<comment type="caution">
    <text evidence="1">The sequence shown here is derived from an EMBL/GenBank/DDBJ whole genome shotgun (WGS) entry which is preliminary data.</text>
</comment>